<organism evidence="2">
    <name type="scientific">freshwater metagenome</name>
    <dbReference type="NCBI Taxonomy" id="449393"/>
    <lineage>
        <taxon>unclassified sequences</taxon>
        <taxon>metagenomes</taxon>
        <taxon>ecological metagenomes</taxon>
    </lineage>
</organism>
<sequence length="55" mass="6128">MCSKVNCRKCGKPTWSGCGNHIDEALRGIPKAQRCQGHENEPKQPSFFGKLLGRQ</sequence>
<reference evidence="2" key="1">
    <citation type="submission" date="2020-05" db="EMBL/GenBank/DDBJ databases">
        <authorList>
            <person name="Chiriac C."/>
            <person name="Salcher M."/>
            <person name="Ghai R."/>
            <person name="Kavagutti S V."/>
        </authorList>
    </citation>
    <scope>NUCLEOTIDE SEQUENCE</scope>
</reference>
<dbReference type="AlphaFoldDB" id="A0A6J7UC21"/>
<protein>
    <submittedName>
        <fullName evidence="2">Unannotated protein</fullName>
    </submittedName>
</protein>
<evidence type="ECO:0000256" key="1">
    <source>
        <dbReference type="SAM" id="MobiDB-lite"/>
    </source>
</evidence>
<evidence type="ECO:0000313" key="2">
    <source>
        <dbReference type="EMBL" id="CAB5062436.1"/>
    </source>
</evidence>
<dbReference type="PANTHER" id="PTHR34724">
    <property type="entry name" value="OS12G0596101 PROTEIN"/>
    <property type="match status" value="1"/>
</dbReference>
<name>A0A6J7UC21_9ZZZZ</name>
<gene>
    <name evidence="2" type="ORF">UFOPK4366_00448</name>
</gene>
<accession>A0A6J7UC21</accession>
<dbReference type="EMBL" id="CAFBQS010000062">
    <property type="protein sequence ID" value="CAB5062436.1"/>
    <property type="molecule type" value="Genomic_DNA"/>
</dbReference>
<proteinExistence type="predicted"/>
<dbReference type="PANTHER" id="PTHR34724:SF2">
    <property type="entry name" value="OS12G0596101 PROTEIN"/>
    <property type="match status" value="1"/>
</dbReference>
<feature type="region of interest" description="Disordered" evidence="1">
    <location>
        <begin position="33"/>
        <end position="55"/>
    </location>
</feature>